<evidence type="ECO:0000313" key="2">
    <source>
        <dbReference type="Proteomes" id="UP000242616"/>
    </source>
</evidence>
<protein>
    <recommendedName>
        <fullName evidence="3">DUF721 domain-containing protein</fullName>
    </recommendedName>
</protein>
<proteinExistence type="predicted"/>
<evidence type="ECO:0008006" key="3">
    <source>
        <dbReference type="Google" id="ProtNLM"/>
    </source>
</evidence>
<gene>
    <name evidence="1" type="ORF">XJ44_03830</name>
</gene>
<name>A0ABX3IHZ2_9BACT</name>
<dbReference type="RefSeq" id="WP_077198108.1">
    <property type="nucleotide sequence ID" value="NZ_LBFC01000015.1"/>
</dbReference>
<organism evidence="1 2">
    <name type="scientific">Thermosipho affectus</name>
    <dbReference type="NCBI Taxonomy" id="660294"/>
    <lineage>
        <taxon>Bacteria</taxon>
        <taxon>Thermotogati</taxon>
        <taxon>Thermotogota</taxon>
        <taxon>Thermotogae</taxon>
        <taxon>Thermotogales</taxon>
        <taxon>Fervidobacteriaceae</taxon>
        <taxon>Thermosipho</taxon>
    </lineage>
</organism>
<dbReference type="InterPro" id="IPR007922">
    <property type="entry name" value="DciA-like"/>
</dbReference>
<comment type="caution">
    <text evidence="1">The sequence shown here is derived from an EMBL/GenBank/DDBJ whole genome shotgun (WGS) entry which is preliminary data.</text>
</comment>
<reference evidence="1 2" key="1">
    <citation type="submission" date="2015-06" db="EMBL/GenBank/DDBJ databases">
        <title>Genome sequencing of Thermotogales isolates from hydrothermal vents.</title>
        <authorList>
            <person name="Haverkamp T.H."/>
            <person name="Kublanov I.V."/>
            <person name="Nesbo C.L."/>
        </authorList>
    </citation>
    <scope>NUCLEOTIDE SEQUENCE [LARGE SCALE GENOMIC DNA]</scope>
    <source>
        <strain evidence="2">ik275mar</strain>
    </source>
</reference>
<dbReference type="Proteomes" id="UP000242616">
    <property type="component" value="Unassembled WGS sequence"/>
</dbReference>
<dbReference type="Pfam" id="PF05258">
    <property type="entry name" value="DciA"/>
    <property type="match status" value="1"/>
</dbReference>
<evidence type="ECO:0000313" key="1">
    <source>
        <dbReference type="EMBL" id="ONN27452.1"/>
    </source>
</evidence>
<sequence>MKKLAEVFKELSKKSPLFRKLYISSISRDHFKEVIGVPFNEHCKVTYFNRGNLYIECDEMYAIELQFFREKIRENMNKKLGEDYVKKVIIKKRRH</sequence>
<keyword evidence="2" id="KW-1185">Reference proteome</keyword>
<dbReference type="EMBL" id="LBFC01000015">
    <property type="protein sequence ID" value="ONN27452.1"/>
    <property type="molecule type" value="Genomic_DNA"/>
</dbReference>
<accession>A0ABX3IHZ2</accession>